<reference evidence="2 6" key="3">
    <citation type="submission" date="2019-08" db="EMBL/GenBank/DDBJ databases">
        <title>Draft genome sequencing and comparative genomics of hatchery-associated Vibrios.</title>
        <authorList>
            <person name="Kehlet-Delgado H."/>
            <person name="Mueller R.S."/>
        </authorList>
    </citation>
    <scope>NUCLEOTIDE SEQUENCE [LARGE SCALE GENOMIC DNA]</scope>
    <source>
        <strain evidence="2 6">00-78-3</strain>
    </source>
</reference>
<sequence>MEQQGKRSIEFDYTSFLGASGSKKWTFLEAFSTIAPIFGIMWKQNIAELTQPEDRLWEAALKSMSSRQSDESNLVTLVRLAQGEGIHELRVVMPYALEAQQIEYIEQRSKLKIESSEPDVLTVKL</sequence>
<dbReference type="KEGG" id="vro:BSZ04_14145"/>
<reference evidence="1" key="4">
    <citation type="journal article" date="2020" name="Microbiol. Resour. Announc.">
        <title>Complete Genome Sequence of Vibrio rotiferianus Strain AM7.</title>
        <authorList>
            <person name="Miyazaki K."/>
            <person name="Wiseschart A."/>
            <person name="Pootanakit K."/>
            <person name="Kitahara K."/>
        </authorList>
    </citation>
    <scope>NUCLEOTIDE SEQUENCE</scope>
    <source>
        <strain evidence="1">AM7</strain>
    </source>
</reference>
<gene>
    <name evidence="3" type="ORF">BI375_06355</name>
    <name evidence="2" type="ORF">F0262_21295</name>
    <name evidence="1" type="ORF">VroAM7_17880</name>
</gene>
<dbReference type="AlphaFoldDB" id="A0A2K7SV82"/>
<evidence type="ECO:0000313" key="4">
    <source>
        <dbReference type="Proteomes" id="UP000180133"/>
    </source>
</evidence>
<dbReference type="EMBL" id="AP019798">
    <property type="protein sequence ID" value="BBL89135.1"/>
    <property type="molecule type" value="Genomic_DNA"/>
</dbReference>
<dbReference type="Proteomes" id="UP000315115">
    <property type="component" value="Chromosome 1"/>
</dbReference>
<reference evidence="3 4" key="1">
    <citation type="submission" date="2016-09" db="EMBL/GenBank/DDBJ databases">
        <title>Isolation, identification and antibiotic sensitivity analysis of bacterial pathogen from juvenile Hippocampus erectus with tail-rotted disease.</title>
        <authorList>
            <person name="Yang Q."/>
        </authorList>
    </citation>
    <scope>NUCLEOTIDE SEQUENCE [LARGE SCALE GENOMIC DNA]</scope>
    <source>
        <strain evidence="3 4">HM-10</strain>
    </source>
</reference>
<dbReference type="RefSeq" id="WP_029560994.1">
    <property type="nucleotide sequence ID" value="NZ_AP019798.1"/>
</dbReference>
<evidence type="ECO:0000313" key="1">
    <source>
        <dbReference type="EMBL" id="BBL89135.1"/>
    </source>
</evidence>
<evidence type="ECO:0000313" key="6">
    <source>
        <dbReference type="Proteomes" id="UP000572072"/>
    </source>
</evidence>
<dbReference type="Proteomes" id="UP000180133">
    <property type="component" value="Unassembled WGS sequence"/>
</dbReference>
<evidence type="ECO:0000313" key="3">
    <source>
        <dbReference type="EMBL" id="OHY93108.1"/>
    </source>
</evidence>
<evidence type="ECO:0000313" key="5">
    <source>
        <dbReference type="Proteomes" id="UP000315115"/>
    </source>
</evidence>
<proteinExistence type="predicted"/>
<dbReference type="EMBL" id="MKFT01000012">
    <property type="protein sequence ID" value="OHY93108.1"/>
    <property type="molecule type" value="Genomic_DNA"/>
</dbReference>
<reference evidence="5" key="2">
    <citation type="submission" date="2019-07" db="EMBL/GenBank/DDBJ databases">
        <title>Complete Genome Sequences of Vibrion rotiferianus strain AM7.</title>
        <authorList>
            <person name="Miyazaki K."/>
            <person name="Wiseschart A."/>
            <person name="Pootanakit K."/>
            <person name="Ishimori K."/>
            <person name="Kitahara K."/>
        </authorList>
    </citation>
    <scope>NUCLEOTIDE SEQUENCE [LARGE SCALE GENOMIC DNA]</scope>
    <source>
        <strain evidence="5">AM7</strain>
    </source>
</reference>
<accession>A0A2K7SV82</accession>
<organism evidence="2 6">
    <name type="scientific">Vibrio rotiferianus</name>
    <dbReference type="NCBI Taxonomy" id="190895"/>
    <lineage>
        <taxon>Bacteria</taxon>
        <taxon>Pseudomonadati</taxon>
        <taxon>Pseudomonadota</taxon>
        <taxon>Gammaproteobacteria</taxon>
        <taxon>Vibrionales</taxon>
        <taxon>Vibrionaceae</taxon>
        <taxon>Vibrio</taxon>
    </lineage>
</organism>
<name>A0A2K7SV82_9VIBR</name>
<dbReference type="OrthoDB" id="6488871at2"/>
<dbReference type="Proteomes" id="UP000572072">
    <property type="component" value="Unassembled WGS sequence"/>
</dbReference>
<dbReference type="GeneID" id="47656428"/>
<protein>
    <submittedName>
        <fullName evidence="2">Transporter</fullName>
    </submittedName>
</protein>
<keyword evidence="4" id="KW-1185">Reference proteome</keyword>
<dbReference type="EMBL" id="VTYN01000033">
    <property type="protein sequence ID" value="NOH50582.1"/>
    <property type="molecule type" value="Genomic_DNA"/>
</dbReference>
<evidence type="ECO:0000313" key="2">
    <source>
        <dbReference type="EMBL" id="NOH50582.1"/>
    </source>
</evidence>